<keyword evidence="2" id="KW-1133">Transmembrane helix</keyword>
<dbReference type="PANTHER" id="PTHR33392">
    <property type="entry name" value="POLYISOPRENYL-TEICHOIC ACID--PEPTIDOGLYCAN TEICHOIC ACID TRANSFERASE TAGU"/>
    <property type="match status" value="1"/>
</dbReference>
<name>A0A1H6CNJ4_9ACTN</name>
<evidence type="ECO:0000313" key="5">
    <source>
        <dbReference type="Proteomes" id="UP000236732"/>
    </source>
</evidence>
<dbReference type="AlphaFoldDB" id="A0A1H6CNJ4"/>
<dbReference type="NCBIfam" id="TIGR00350">
    <property type="entry name" value="lytR_cpsA_psr"/>
    <property type="match status" value="1"/>
</dbReference>
<organism evidence="4 5">
    <name type="scientific">Nonomuraea solani</name>
    <dbReference type="NCBI Taxonomy" id="1144553"/>
    <lineage>
        <taxon>Bacteria</taxon>
        <taxon>Bacillati</taxon>
        <taxon>Actinomycetota</taxon>
        <taxon>Actinomycetes</taxon>
        <taxon>Streptosporangiales</taxon>
        <taxon>Streptosporangiaceae</taxon>
        <taxon>Nonomuraea</taxon>
    </lineage>
</organism>
<dbReference type="InterPro" id="IPR050922">
    <property type="entry name" value="LytR/CpsA/Psr_CW_biosynth"/>
</dbReference>
<accession>A0A1H6CNJ4</accession>
<comment type="similarity">
    <text evidence="1">Belongs to the LytR/CpsA/Psr (LCP) family.</text>
</comment>
<dbReference type="EMBL" id="FNVT01000004">
    <property type="protein sequence ID" value="SEG74552.1"/>
    <property type="molecule type" value="Genomic_DNA"/>
</dbReference>
<dbReference type="PANTHER" id="PTHR33392:SF6">
    <property type="entry name" value="POLYISOPRENYL-TEICHOIC ACID--PEPTIDOGLYCAN TEICHOIC ACID TRANSFERASE TAGU"/>
    <property type="match status" value="1"/>
</dbReference>
<feature type="domain" description="Cell envelope-related transcriptional attenuator" evidence="3">
    <location>
        <begin position="112"/>
        <end position="261"/>
    </location>
</feature>
<keyword evidence="2" id="KW-0472">Membrane</keyword>
<dbReference type="RefSeq" id="WP_103956748.1">
    <property type="nucleotide sequence ID" value="NZ_FNVT01000004.1"/>
</dbReference>
<keyword evidence="5" id="KW-1185">Reference proteome</keyword>
<gene>
    <name evidence="4" type="ORF">SAMN05444920_104181</name>
</gene>
<proteinExistence type="inferred from homology"/>
<dbReference type="Pfam" id="PF03816">
    <property type="entry name" value="LytR_cpsA_psr"/>
    <property type="match status" value="1"/>
</dbReference>
<feature type="transmembrane region" description="Helical" evidence="2">
    <location>
        <begin position="38"/>
        <end position="61"/>
    </location>
</feature>
<evidence type="ECO:0000256" key="1">
    <source>
        <dbReference type="ARBA" id="ARBA00006068"/>
    </source>
</evidence>
<evidence type="ECO:0000313" key="4">
    <source>
        <dbReference type="EMBL" id="SEG74552.1"/>
    </source>
</evidence>
<sequence>MDDLKLLRDLGGDLEHQPPSTLVRQRDRFLRDRLRRRWPAWWTAGLVAAATATVVAVPAVLVAGRDSTPTAGAETVDMSGTRNVLVIGSDSRAGEGNAKYGPQSARQHMGQRSDTIMIVHVPADRSRATAVSVPRDSMVRIAACGPDPSRVDMINSAYNSGGAACLRTTLERLTGLSLQHTVEVDFAGFKDMVDALGGVQIKVPQPIDDRASKLTLPAGTVTLDGEKALGYARLRYVGDGSDVSRIKRQQTLVTAMLKKARQQLVADPGKLKGFLGEVHESVRTDLSLEAMYELGTQLMSTKVTTVSVPTRRHPADRNRLEWKQPETDQLFKKLK</sequence>
<evidence type="ECO:0000256" key="2">
    <source>
        <dbReference type="SAM" id="Phobius"/>
    </source>
</evidence>
<evidence type="ECO:0000259" key="3">
    <source>
        <dbReference type="Pfam" id="PF03816"/>
    </source>
</evidence>
<keyword evidence="2" id="KW-0812">Transmembrane</keyword>
<dbReference type="Gene3D" id="3.40.630.190">
    <property type="entry name" value="LCP protein"/>
    <property type="match status" value="1"/>
</dbReference>
<dbReference type="InterPro" id="IPR004474">
    <property type="entry name" value="LytR_CpsA_psr"/>
</dbReference>
<protein>
    <submittedName>
        <fullName evidence="4">Cell envelope-related function transcriptional attenuator common domain-containing protein</fullName>
    </submittedName>
</protein>
<dbReference type="OrthoDB" id="3759589at2"/>
<dbReference type="Proteomes" id="UP000236732">
    <property type="component" value="Unassembled WGS sequence"/>
</dbReference>
<reference evidence="4 5" key="1">
    <citation type="submission" date="2016-10" db="EMBL/GenBank/DDBJ databases">
        <authorList>
            <person name="de Groot N.N."/>
        </authorList>
    </citation>
    <scope>NUCLEOTIDE SEQUENCE [LARGE SCALE GENOMIC DNA]</scope>
    <source>
        <strain evidence="4 5">CGMCC 4.7037</strain>
    </source>
</reference>